<dbReference type="GO" id="GO:0003677">
    <property type="term" value="F:DNA binding"/>
    <property type="evidence" value="ECO:0007669"/>
    <property type="project" value="UniProtKB-KW"/>
</dbReference>
<dbReference type="InterPro" id="IPR011010">
    <property type="entry name" value="DNA_brk_join_enz"/>
</dbReference>
<evidence type="ECO:0000256" key="5">
    <source>
        <dbReference type="ARBA" id="ARBA00022908"/>
    </source>
</evidence>
<evidence type="ECO:0000259" key="10">
    <source>
        <dbReference type="PROSITE" id="PS51900"/>
    </source>
</evidence>
<dbReference type="GO" id="GO:0015074">
    <property type="term" value="P:DNA integration"/>
    <property type="evidence" value="ECO:0007669"/>
    <property type="project" value="UniProtKB-KW"/>
</dbReference>
<keyword evidence="2" id="KW-0963">Cytoplasm</keyword>
<evidence type="ECO:0000256" key="1">
    <source>
        <dbReference type="ARBA" id="ARBA00004496"/>
    </source>
</evidence>
<dbReference type="SUPFAM" id="SSF56349">
    <property type="entry name" value="DNA breaking-rejoining enzymes"/>
    <property type="match status" value="1"/>
</dbReference>
<gene>
    <name evidence="11" type="primary">xerC</name>
    <name evidence="11" type="ORF">CARN7_0911</name>
</gene>
<keyword evidence="7" id="KW-0233">DNA recombination</keyword>
<dbReference type="GO" id="GO:0051301">
    <property type="term" value="P:cell division"/>
    <property type="evidence" value="ECO:0007669"/>
    <property type="project" value="UniProtKB-KW"/>
</dbReference>
<evidence type="ECO:0000259" key="9">
    <source>
        <dbReference type="PROSITE" id="PS51898"/>
    </source>
</evidence>
<dbReference type="CDD" id="cd00798">
    <property type="entry name" value="INT_XerDC_C"/>
    <property type="match status" value="1"/>
</dbReference>
<dbReference type="AlphaFoldDB" id="E6QSC5"/>
<reference evidence="11" key="1">
    <citation type="submission" date="2009-10" db="EMBL/GenBank/DDBJ databases">
        <title>Diversity of trophic interactions inside an arsenic-rich microbial ecosystem.</title>
        <authorList>
            <person name="Bertin P.N."/>
            <person name="Heinrich-Salmeron A."/>
            <person name="Pelletier E."/>
            <person name="Goulhen-Chollet F."/>
            <person name="Arsene-Ploetze F."/>
            <person name="Gallien S."/>
            <person name="Calteau A."/>
            <person name="Vallenet D."/>
            <person name="Casiot C."/>
            <person name="Chane-Woon-Ming B."/>
            <person name="Giloteaux L."/>
            <person name="Barakat M."/>
            <person name="Bonnefoy V."/>
            <person name="Bruneel O."/>
            <person name="Chandler M."/>
            <person name="Cleiss J."/>
            <person name="Duran R."/>
            <person name="Elbaz-Poulichet F."/>
            <person name="Fonknechten N."/>
            <person name="Lauga B."/>
            <person name="Mornico D."/>
            <person name="Ortet P."/>
            <person name="Schaeffer C."/>
            <person name="Siguier P."/>
            <person name="Alexander Thil Smith A."/>
            <person name="Van Dorsselaer A."/>
            <person name="Weissenbach J."/>
            <person name="Medigue C."/>
            <person name="Le Paslier D."/>
        </authorList>
    </citation>
    <scope>NUCLEOTIDE SEQUENCE</scope>
</reference>
<dbReference type="PROSITE" id="PS51898">
    <property type="entry name" value="TYR_RECOMBINASE"/>
    <property type="match status" value="1"/>
</dbReference>
<evidence type="ECO:0000256" key="2">
    <source>
        <dbReference type="ARBA" id="ARBA00022490"/>
    </source>
</evidence>
<protein>
    <submittedName>
        <fullName evidence="11">Tyrosine recombinase xerC</fullName>
    </submittedName>
</protein>
<evidence type="ECO:0000256" key="6">
    <source>
        <dbReference type="ARBA" id="ARBA00023125"/>
    </source>
</evidence>
<dbReference type="Pfam" id="PF00589">
    <property type="entry name" value="Phage_integrase"/>
    <property type="match status" value="1"/>
</dbReference>
<dbReference type="Pfam" id="PF02899">
    <property type="entry name" value="Phage_int_SAM_1"/>
    <property type="match status" value="1"/>
</dbReference>
<dbReference type="Gene3D" id="1.10.443.10">
    <property type="entry name" value="Intergrase catalytic core"/>
    <property type="match status" value="1"/>
</dbReference>
<dbReference type="InterPro" id="IPR010998">
    <property type="entry name" value="Integrase_recombinase_N"/>
</dbReference>
<dbReference type="PANTHER" id="PTHR30349">
    <property type="entry name" value="PHAGE INTEGRASE-RELATED"/>
    <property type="match status" value="1"/>
</dbReference>
<comment type="subcellular location">
    <subcellularLocation>
        <location evidence="1">Cytoplasm</location>
    </subcellularLocation>
</comment>
<dbReference type="InterPro" id="IPR002104">
    <property type="entry name" value="Integrase_catalytic"/>
</dbReference>
<comment type="caution">
    <text evidence="11">The sequence shown here is derived from an EMBL/GenBank/DDBJ whole genome shotgun (WGS) entry which is preliminary data.</text>
</comment>
<keyword evidence="3" id="KW-0132">Cell division</keyword>
<feature type="domain" description="Core-binding (CB)" evidence="10">
    <location>
        <begin position="1"/>
        <end position="83"/>
    </location>
</feature>
<dbReference type="InterPro" id="IPR013762">
    <property type="entry name" value="Integrase-like_cat_sf"/>
</dbReference>
<evidence type="ECO:0000256" key="8">
    <source>
        <dbReference type="ARBA" id="ARBA00023306"/>
    </source>
</evidence>
<evidence type="ECO:0000256" key="4">
    <source>
        <dbReference type="ARBA" id="ARBA00022829"/>
    </source>
</evidence>
<dbReference type="GO" id="GO:0007059">
    <property type="term" value="P:chromosome segregation"/>
    <property type="evidence" value="ECO:0007669"/>
    <property type="project" value="UniProtKB-KW"/>
</dbReference>
<dbReference type="InterPro" id="IPR044068">
    <property type="entry name" value="CB"/>
</dbReference>
<dbReference type="HAMAP" id="MF_01808">
    <property type="entry name" value="Recomb_XerC_XerD"/>
    <property type="match status" value="1"/>
</dbReference>
<sequence>MHHQLIDGWLNYLAAERGLLPLTQNAYARDIGLLSKAHSAQALSDLSSQDIRRLLATLHKGGLSGRSLARVLSAWRSFYAYLVRRHNAIHNPCDGIRAPRAGQLLPHSLSVEQVMHLIDAPGQEADALSQRDTVMCELFYSSGLRLSELASLRQNQLDLKQGEIRVLGKGNKTRIVPIGKAAVAALTSWLSQQSANALQANDYLFPGRKPGQHLSQRAIELRVAHRAREAQLDEHVHPHMLRHAFASHLLQSSGDLRAVQEMLGHEHIRSTQIYTRLDFQHLAKVYDQAHPRAKKKAD</sequence>
<keyword evidence="8" id="KW-0131">Cell cycle</keyword>
<name>E6QSC5_9ZZZZ</name>
<keyword evidence="6" id="KW-0238">DNA-binding</keyword>
<dbReference type="PANTHER" id="PTHR30349:SF81">
    <property type="entry name" value="TYROSINE RECOMBINASE XERC"/>
    <property type="match status" value="1"/>
</dbReference>
<evidence type="ECO:0000313" key="11">
    <source>
        <dbReference type="EMBL" id="CBI10147.1"/>
    </source>
</evidence>
<dbReference type="InterPro" id="IPR023009">
    <property type="entry name" value="Tyrosine_recombinase_XerC/XerD"/>
</dbReference>
<proteinExistence type="inferred from homology"/>
<dbReference type="GO" id="GO:0005737">
    <property type="term" value="C:cytoplasm"/>
    <property type="evidence" value="ECO:0007669"/>
    <property type="project" value="UniProtKB-SubCell"/>
</dbReference>
<keyword evidence="5" id="KW-0229">DNA integration</keyword>
<dbReference type="InterPro" id="IPR050090">
    <property type="entry name" value="Tyrosine_recombinase_XerCD"/>
</dbReference>
<accession>E6QSC5</accession>
<feature type="domain" description="Tyr recombinase" evidence="9">
    <location>
        <begin position="104"/>
        <end position="287"/>
    </location>
</feature>
<dbReference type="Gene3D" id="1.10.150.130">
    <property type="match status" value="1"/>
</dbReference>
<dbReference type="PROSITE" id="PS51900">
    <property type="entry name" value="CB"/>
    <property type="match status" value="1"/>
</dbReference>
<keyword evidence="4" id="KW-0159">Chromosome partition</keyword>
<dbReference type="GO" id="GO:0006310">
    <property type="term" value="P:DNA recombination"/>
    <property type="evidence" value="ECO:0007669"/>
    <property type="project" value="UniProtKB-KW"/>
</dbReference>
<dbReference type="EMBL" id="CABR01000073">
    <property type="protein sequence ID" value="CBI10147.1"/>
    <property type="molecule type" value="Genomic_DNA"/>
</dbReference>
<organism evidence="11">
    <name type="scientific">mine drainage metagenome</name>
    <dbReference type="NCBI Taxonomy" id="410659"/>
    <lineage>
        <taxon>unclassified sequences</taxon>
        <taxon>metagenomes</taxon>
        <taxon>ecological metagenomes</taxon>
    </lineage>
</organism>
<evidence type="ECO:0000256" key="3">
    <source>
        <dbReference type="ARBA" id="ARBA00022618"/>
    </source>
</evidence>
<evidence type="ECO:0000256" key="7">
    <source>
        <dbReference type="ARBA" id="ARBA00023172"/>
    </source>
</evidence>
<dbReference type="InterPro" id="IPR004107">
    <property type="entry name" value="Integrase_SAM-like_N"/>
</dbReference>